<sequence length="34" mass="4057">MRCTSCEKSAVIERFDKYGSDIKHNSRKPKKREK</sequence>
<proteinExistence type="predicted"/>
<organism evidence="1">
    <name type="scientific">Brassica napus</name>
    <name type="common">Rape</name>
    <dbReference type="NCBI Taxonomy" id="3708"/>
    <lineage>
        <taxon>Eukaryota</taxon>
        <taxon>Viridiplantae</taxon>
        <taxon>Streptophyta</taxon>
        <taxon>Embryophyta</taxon>
        <taxon>Tracheophyta</taxon>
        <taxon>Spermatophyta</taxon>
        <taxon>Magnoliopsida</taxon>
        <taxon>eudicotyledons</taxon>
        <taxon>Gunneridae</taxon>
        <taxon>Pentapetalae</taxon>
        <taxon>rosids</taxon>
        <taxon>malvids</taxon>
        <taxon>Brassicales</taxon>
        <taxon>Brassicaceae</taxon>
        <taxon>Brassiceae</taxon>
        <taxon>Brassica</taxon>
    </lineage>
</organism>
<name>A0A816K2L8_BRANA</name>
<evidence type="ECO:0000313" key="1">
    <source>
        <dbReference type="EMBL" id="CAF1860379.1"/>
    </source>
</evidence>
<gene>
    <name evidence="1" type="ORF">DARMORV10_C04P50790.1</name>
</gene>
<dbReference type="Proteomes" id="UP001295469">
    <property type="component" value="Chromosome C04"/>
</dbReference>
<protein>
    <submittedName>
        <fullName evidence="1">(rape) hypothetical protein</fullName>
    </submittedName>
</protein>
<dbReference type="EMBL" id="HG994368">
    <property type="protein sequence ID" value="CAF1860379.1"/>
    <property type="molecule type" value="Genomic_DNA"/>
</dbReference>
<reference evidence="1" key="1">
    <citation type="submission" date="2021-01" db="EMBL/GenBank/DDBJ databases">
        <authorList>
            <consortium name="Genoscope - CEA"/>
            <person name="William W."/>
        </authorList>
    </citation>
    <scope>NUCLEOTIDE SEQUENCE</scope>
</reference>
<accession>A0A816K2L8</accession>
<dbReference type="AlphaFoldDB" id="A0A816K2L8"/>